<evidence type="ECO:0000313" key="3">
    <source>
        <dbReference type="Proteomes" id="UP001597218"/>
    </source>
</evidence>
<comment type="caution">
    <text evidence="2">The sequence shown here is derived from an EMBL/GenBank/DDBJ whole genome shotgun (WGS) entry which is preliminary data.</text>
</comment>
<dbReference type="Gene3D" id="3.40.50.1820">
    <property type="entry name" value="alpha/beta hydrolase"/>
    <property type="match status" value="1"/>
</dbReference>
<keyword evidence="3" id="KW-1185">Reference proteome</keyword>
<evidence type="ECO:0000313" key="2">
    <source>
        <dbReference type="EMBL" id="MFD1928624.1"/>
    </source>
</evidence>
<dbReference type="SUPFAM" id="SSF53474">
    <property type="entry name" value="alpha/beta-Hydrolases"/>
    <property type="match status" value="1"/>
</dbReference>
<protein>
    <submittedName>
        <fullName evidence="2">Alpha/beta fold hydrolase</fullName>
    </submittedName>
</protein>
<sequence>MKEMSLEMSDGFSIYAYVMEPEGIPIGHLHILHGMAEHSRRYIEFATEFVKKGYVVSSHDHRGHGRTSQINGIQGYIAEDSGFERMIDDAFEIVTYFQNVYSTPKFTLFGHSMGSFIGRRYIQKFGDGIDCAVFSGTGGDPGLARYGGKALVQVLGRTHGFDQPNELLDKVVFGGFNRKIDHPMTKFDWLSKNPEVIESYMQDKYCGFVPTTQFFSDLFDGLGIIHKKKEIAKIRKTLPILLFSGLKDPVGNYGKAIWDVAKGYDHAGIKDVTVMLYDESRHEVVNDTNSDEVFQMIWEWMESR</sequence>
<dbReference type="Pfam" id="PF12146">
    <property type="entry name" value="Hydrolase_4"/>
    <property type="match status" value="1"/>
</dbReference>
<keyword evidence="2" id="KW-0378">Hydrolase</keyword>
<accession>A0ABW4SI07</accession>
<dbReference type="PANTHER" id="PTHR11614">
    <property type="entry name" value="PHOSPHOLIPASE-RELATED"/>
    <property type="match status" value="1"/>
</dbReference>
<dbReference type="EMBL" id="JBHUGI010000032">
    <property type="protein sequence ID" value="MFD1928624.1"/>
    <property type="molecule type" value="Genomic_DNA"/>
</dbReference>
<gene>
    <name evidence="2" type="ORF">ACFSFY_11345</name>
</gene>
<reference evidence="3" key="1">
    <citation type="journal article" date="2019" name="Int. J. Syst. Evol. Microbiol.">
        <title>The Global Catalogue of Microorganisms (GCM) 10K type strain sequencing project: providing services to taxonomists for standard genome sequencing and annotation.</title>
        <authorList>
            <consortium name="The Broad Institute Genomics Platform"/>
            <consortium name="The Broad Institute Genome Sequencing Center for Infectious Disease"/>
            <person name="Wu L."/>
            <person name="Ma J."/>
        </authorList>
    </citation>
    <scope>NUCLEOTIDE SEQUENCE [LARGE SCALE GENOMIC DNA]</scope>
    <source>
        <strain evidence="3">CGMCC 4.7177</strain>
    </source>
</reference>
<organism evidence="2 3">
    <name type="scientific">Sporosarcina siberiensis</name>
    <dbReference type="NCBI Taxonomy" id="1365606"/>
    <lineage>
        <taxon>Bacteria</taxon>
        <taxon>Bacillati</taxon>
        <taxon>Bacillota</taxon>
        <taxon>Bacilli</taxon>
        <taxon>Bacillales</taxon>
        <taxon>Caryophanaceae</taxon>
        <taxon>Sporosarcina</taxon>
    </lineage>
</organism>
<feature type="domain" description="Serine aminopeptidase S33" evidence="1">
    <location>
        <begin position="26"/>
        <end position="288"/>
    </location>
</feature>
<dbReference type="RefSeq" id="WP_381538111.1">
    <property type="nucleotide sequence ID" value="NZ_JBHUGI010000032.1"/>
</dbReference>
<dbReference type="InterPro" id="IPR029058">
    <property type="entry name" value="AB_hydrolase_fold"/>
</dbReference>
<dbReference type="InterPro" id="IPR051044">
    <property type="entry name" value="MAG_DAG_Lipase"/>
</dbReference>
<name>A0ABW4SI07_9BACL</name>
<dbReference type="Proteomes" id="UP001597218">
    <property type="component" value="Unassembled WGS sequence"/>
</dbReference>
<dbReference type="InterPro" id="IPR022742">
    <property type="entry name" value="Hydrolase_4"/>
</dbReference>
<proteinExistence type="predicted"/>
<evidence type="ECO:0000259" key="1">
    <source>
        <dbReference type="Pfam" id="PF12146"/>
    </source>
</evidence>
<dbReference type="GO" id="GO:0016787">
    <property type="term" value="F:hydrolase activity"/>
    <property type="evidence" value="ECO:0007669"/>
    <property type="project" value="UniProtKB-KW"/>
</dbReference>